<dbReference type="Pfam" id="PF08244">
    <property type="entry name" value="Glyco_hydro_32C"/>
    <property type="match status" value="1"/>
</dbReference>
<reference evidence="8 9" key="1">
    <citation type="submission" date="2015-09" db="EMBL/GenBank/DDBJ databases">
        <title>Genome sequencing project for genomic taxonomy and phylogenomics of Bacillus-like bacteria.</title>
        <authorList>
            <person name="Liu B."/>
            <person name="Wang J."/>
            <person name="Zhu Y."/>
            <person name="Liu G."/>
            <person name="Chen Q."/>
            <person name="Chen Z."/>
            <person name="Lan J."/>
            <person name="Che J."/>
            <person name="Ge C."/>
            <person name="Shi H."/>
            <person name="Pan Z."/>
            <person name="Liu X."/>
        </authorList>
    </citation>
    <scope>NUCLEOTIDE SEQUENCE [LARGE SCALE GENOMIC DNA]</scope>
    <source>
        <strain evidence="8 9">DSM 19153</strain>
    </source>
</reference>
<gene>
    <name evidence="8" type="ORF">AN965_01190</name>
</gene>
<evidence type="ECO:0000259" key="7">
    <source>
        <dbReference type="Pfam" id="PF08244"/>
    </source>
</evidence>
<dbReference type="AlphaFoldDB" id="A0A9D5DUI9"/>
<keyword evidence="2 4" id="KW-0378">Hydrolase</keyword>
<protein>
    <submittedName>
        <fullName evidence="8">Levanase</fullName>
    </submittedName>
</protein>
<dbReference type="PANTHER" id="PTHR42800:SF1">
    <property type="entry name" value="EXOINULINASE INUD (AFU_ORTHOLOGUE AFUA_5G00480)"/>
    <property type="match status" value="1"/>
</dbReference>
<dbReference type="Gene3D" id="2.60.40.1080">
    <property type="match status" value="1"/>
</dbReference>
<name>A0A9D5DUI9_9BACI</name>
<keyword evidence="5" id="KW-0732">Signal</keyword>
<dbReference type="EMBL" id="LJJD01000003">
    <property type="protein sequence ID" value="KQL59039.1"/>
    <property type="molecule type" value="Genomic_DNA"/>
</dbReference>
<evidence type="ECO:0000259" key="6">
    <source>
        <dbReference type="Pfam" id="PF00251"/>
    </source>
</evidence>
<feature type="domain" description="Glycosyl hydrolase family 32 C-terminal" evidence="7">
    <location>
        <begin position="356"/>
        <end position="503"/>
    </location>
</feature>
<dbReference type="PROSITE" id="PS51257">
    <property type="entry name" value="PROKAR_LIPOPROTEIN"/>
    <property type="match status" value="1"/>
</dbReference>
<dbReference type="InterPro" id="IPR013189">
    <property type="entry name" value="Glyco_hydro_32_C"/>
</dbReference>
<dbReference type="Proteomes" id="UP000051061">
    <property type="component" value="Unassembled WGS sequence"/>
</dbReference>
<dbReference type="InterPro" id="IPR013148">
    <property type="entry name" value="Glyco_hydro_32_N"/>
</dbReference>
<keyword evidence="9" id="KW-1185">Reference proteome</keyword>
<feature type="chain" id="PRO_5038986006" evidence="5">
    <location>
        <begin position="21"/>
        <end position="607"/>
    </location>
</feature>
<dbReference type="SUPFAM" id="SSF75005">
    <property type="entry name" value="Arabinanase/levansucrase/invertase"/>
    <property type="match status" value="1"/>
</dbReference>
<keyword evidence="3 4" id="KW-0326">Glycosidase</keyword>
<dbReference type="InterPro" id="IPR023296">
    <property type="entry name" value="Glyco_hydro_beta-prop_sf"/>
</dbReference>
<dbReference type="GO" id="GO:0005737">
    <property type="term" value="C:cytoplasm"/>
    <property type="evidence" value="ECO:0007669"/>
    <property type="project" value="TreeGrafter"/>
</dbReference>
<evidence type="ECO:0000256" key="1">
    <source>
        <dbReference type="ARBA" id="ARBA00009902"/>
    </source>
</evidence>
<dbReference type="InterPro" id="IPR001362">
    <property type="entry name" value="Glyco_hydro_32"/>
</dbReference>
<organism evidence="8 9">
    <name type="scientific">Alkalicoccobacillus plakortidis</name>
    <dbReference type="NCBI Taxonomy" id="444060"/>
    <lineage>
        <taxon>Bacteria</taxon>
        <taxon>Bacillati</taxon>
        <taxon>Bacillota</taxon>
        <taxon>Bacilli</taxon>
        <taxon>Bacillales</taxon>
        <taxon>Bacillaceae</taxon>
        <taxon>Alkalicoccobacillus</taxon>
    </lineage>
</organism>
<sequence length="607" mass="68870">MRLLTLIISLVFLASCKVNGEEVDTMIHPLSDDKTYYTEPYRPQFHFSSPTGNLADPNGLVYYEGEYHLFHQKNGTWAHAISSDLLHWNHMPIALEHDELGQALSGSVVVDEEDSSGLFEGKAGLVALYTNTEGGEAQSIAYSQDNGRTWERYGENPVIQNPGIKDFRDPKVFWHNETSQWVMVVSTDKSVTFYQSQNLIDWTYASRFGDGEGSHVAVWECPDLFRLPVDGNTENEKWVLHVSVGDNEETNGSTAQYFIGEFDGTTFTNDHDPEEVLITDYGQDFYAAQTFSNTENDKVIWLGWMANWRYPYQSPTDPWMGAMSIPRELSLVTNDQGEVRLFQHPIHWLDDLSAKQEPLQTFHVSEEKALPLKVSGTTYRYEATVRWDELTEFGVRLRHGDGMESLIGFDAAYDKLFLDRTNAGLETIVDRHGEPFPFGRRYETDYRASRGELKLTALVDESSIELFINDGELVFTSLIYTDPTNDGIEWYADGGTIHVSDSTFTYFHNVWRQPVEEGAFERLVTNVNQARLKVGEYLPLSAAHKPDYEEASGETLNWKSLDSNIVDIRNETDGGVVIKALNEGVTEIVVTNESQGLEKTIRLFITK</sequence>
<comment type="caution">
    <text evidence="8">The sequence shown here is derived from an EMBL/GenBank/DDBJ whole genome shotgun (WGS) entry which is preliminary data.</text>
</comment>
<evidence type="ECO:0000256" key="3">
    <source>
        <dbReference type="ARBA" id="ARBA00023295"/>
    </source>
</evidence>
<evidence type="ECO:0000256" key="5">
    <source>
        <dbReference type="SAM" id="SignalP"/>
    </source>
</evidence>
<dbReference type="Pfam" id="PF00251">
    <property type="entry name" value="Glyco_hydro_32N"/>
    <property type="match status" value="1"/>
</dbReference>
<dbReference type="InterPro" id="IPR013320">
    <property type="entry name" value="ConA-like_dom_sf"/>
</dbReference>
<feature type="domain" description="Glycosyl hydrolase family 32 N-terminal" evidence="6">
    <location>
        <begin position="46"/>
        <end position="345"/>
    </location>
</feature>
<dbReference type="Gene3D" id="2.115.10.20">
    <property type="entry name" value="Glycosyl hydrolase domain, family 43"/>
    <property type="match status" value="1"/>
</dbReference>
<feature type="signal peptide" evidence="5">
    <location>
        <begin position="1"/>
        <end position="20"/>
    </location>
</feature>
<evidence type="ECO:0000256" key="4">
    <source>
        <dbReference type="RuleBase" id="RU362110"/>
    </source>
</evidence>
<dbReference type="PANTHER" id="PTHR42800">
    <property type="entry name" value="EXOINULINASE INUD (AFU_ORTHOLOGUE AFUA_5G00480)"/>
    <property type="match status" value="1"/>
</dbReference>
<dbReference type="SMART" id="SM00640">
    <property type="entry name" value="Glyco_32"/>
    <property type="match status" value="1"/>
</dbReference>
<evidence type="ECO:0000313" key="8">
    <source>
        <dbReference type="EMBL" id="KQL59039.1"/>
    </source>
</evidence>
<dbReference type="GO" id="GO:0005987">
    <property type="term" value="P:sucrose catabolic process"/>
    <property type="evidence" value="ECO:0007669"/>
    <property type="project" value="TreeGrafter"/>
</dbReference>
<dbReference type="GO" id="GO:0004575">
    <property type="term" value="F:sucrose alpha-glucosidase activity"/>
    <property type="evidence" value="ECO:0007669"/>
    <property type="project" value="TreeGrafter"/>
</dbReference>
<proteinExistence type="inferred from homology"/>
<dbReference type="SUPFAM" id="SSF49899">
    <property type="entry name" value="Concanavalin A-like lectins/glucanases"/>
    <property type="match status" value="1"/>
</dbReference>
<comment type="similarity">
    <text evidence="1 4">Belongs to the glycosyl hydrolase 32 family.</text>
</comment>
<evidence type="ECO:0000313" key="9">
    <source>
        <dbReference type="Proteomes" id="UP000051061"/>
    </source>
</evidence>
<dbReference type="Gene3D" id="2.60.120.560">
    <property type="entry name" value="Exo-inulinase, domain 1"/>
    <property type="match status" value="1"/>
</dbReference>
<dbReference type="CDD" id="cd18622">
    <property type="entry name" value="GH32_Inu-like"/>
    <property type="match status" value="1"/>
</dbReference>
<accession>A0A9D5DUI9</accession>
<evidence type="ECO:0000256" key="2">
    <source>
        <dbReference type="ARBA" id="ARBA00022801"/>
    </source>
</evidence>